<name>A0ABT9LND8_STRGD</name>
<dbReference type="EMBL" id="JAURUD010000001">
    <property type="protein sequence ID" value="MDP9685048.1"/>
    <property type="molecule type" value="Genomic_DNA"/>
</dbReference>
<dbReference type="Proteomes" id="UP001231675">
    <property type="component" value="Unassembled WGS sequence"/>
</dbReference>
<proteinExistence type="predicted"/>
<feature type="compositionally biased region" description="Low complexity" evidence="1">
    <location>
        <begin position="58"/>
        <end position="72"/>
    </location>
</feature>
<sequence>MWRASSHRAHRAGRSPAGCTPAWAARWRPDGSRAAPPRDRRTGGGAERRGPDGPWRMSAAGRADASASAGNSPCAQRKPGRNAGHSLRVARRTHKVTAGAQEVVHRCPPFRTAG</sequence>
<feature type="compositionally biased region" description="Basic residues" evidence="1">
    <location>
        <begin position="1"/>
        <end position="13"/>
    </location>
</feature>
<feature type="region of interest" description="Disordered" evidence="1">
    <location>
        <begin position="1"/>
        <end position="114"/>
    </location>
</feature>
<feature type="compositionally biased region" description="Basic and acidic residues" evidence="1">
    <location>
        <begin position="27"/>
        <end position="51"/>
    </location>
</feature>
<organism evidence="2 3">
    <name type="scientific">Streptomyces griseoviridis</name>
    <dbReference type="NCBI Taxonomy" id="45398"/>
    <lineage>
        <taxon>Bacteria</taxon>
        <taxon>Bacillati</taxon>
        <taxon>Actinomycetota</taxon>
        <taxon>Actinomycetes</taxon>
        <taxon>Kitasatosporales</taxon>
        <taxon>Streptomycetaceae</taxon>
        <taxon>Streptomyces</taxon>
    </lineage>
</organism>
<comment type="caution">
    <text evidence="2">The sequence shown here is derived from an EMBL/GenBank/DDBJ whole genome shotgun (WGS) entry which is preliminary data.</text>
</comment>
<keyword evidence="3" id="KW-1185">Reference proteome</keyword>
<reference evidence="2 3" key="1">
    <citation type="submission" date="2023-07" db="EMBL/GenBank/DDBJ databases">
        <title>Sequencing the genomes of 1000 actinobacteria strains.</title>
        <authorList>
            <person name="Klenk H.-P."/>
        </authorList>
    </citation>
    <scope>NUCLEOTIDE SEQUENCE [LARGE SCALE GENOMIC DNA]</scope>
    <source>
        <strain evidence="2 3">DSM 40229</strain>
    </source>
</reference>
<evidence type="ECO:0000256" key="1">
    <source>
        <dbReference type="SAM" id="MobiDB-lite"/>
    </source>
</evidence>
<evidence type="ECO:0000313" key="3">
    <source>
        <dbReference type="Proteomes" id="UP001231675"/>
    </source>
</evidence>
<protein>
    <submittedName>
        <fullName evidence="2">Uncharacterized protein</fullName>
    </submittedName>
</protein>
<gene>
    <name evidence="2" type="ORF">J2S47_005550</name>
</gene>
<evidence type="ECO:0000313" key="2">
    <source>
        <dbReference type="EMBL" id="MDP9685048.1"/>
    </source>
</evidence>
<accession>A0ABT9LND8</accession>